<dbReference type="Proteomes" id="UP000323166">
    <property type="component" value="Unassembled WGS sequence"/>
</dbReference>
<dbReference type="EMBL" id="VNHM01000006">
    <property type="protein sequence ID" value="TYO95996.1"/>
    <property type="molecule type" value="Genomic_DNA"/>
</dbReference>
<reference evidence="1 2" key="1">
    <citation type="submission" date="2019-07" db="EMBL/GenBank/DDBJ databases">
        <title>Genomic Encyclopedia of Type Strains, Phase I: the one thousand microbial genomes (KMG-I) project.</title>
        <authorList>
            <person name="Kyrpides N."/>
        </authorList>
    </citation>
    <scope>NUCLEOTIDE SEQUENCE [LARGE SCALE GENOMIC DNA]</scope>
    <source>
        <strain evidence="1 2">DSM 6562</strain>
    </source>
</reference>
<gene>
    <name evidence="1" type="ORF">LX24_01386</name>
</gene>
<evidence type="ECO:0000313" key="1">
    <source>
        <dbReference type="EMBL" id="TYO95996.1"/>
    </source>
</evidence>
<protein>
    <submittedName>
        <fullName evidence="1">Uncharacterized protein</fullName>
    </submittedName>
</protein>
<name>A0A5S4ZSS2_9FIRM</name>
<proteinExistence type="predicted"/>
<dbReference type="AlphaFoldDB" id="A0A5S4ZSS2"/>
<sequence>MEFIQIFNNGGGIIMFKRYGELMLRMEELGAKAGQLSNGDRHELQSLLEEQAWLGTTMIKKARSILEEIDSDFEKLFDWMIDISDLIDRAASEEGTPADLLELEKVMADAVSLRDQMKRLNLDQRVTRAGKRRGSSLPQEARLEAAPAVAPVCAVETEATFVDVKEPGALPPVDNLPGTDDTPVKPTAVPVSMDPPVVRDSLAVVSLSTGEALQQKSRKKKAKKARSINCEQYRPPRELLASMAEKMAPDAKRKYQPGLPGDVDYIFNFNIPSFNNSRWCK</sequence>
<evidence type="ECO:0000313" key="2">
    <source>
        <dbReference type="Proteomes" id="UP000323166"/>
    </source>
</evidence>
<keyword evidence="2" id="KW-1185">Reference proteome</keyword>
<accession>A0A5S4ZSS2</accession>
<organism evidence="1 2">
    <name type="scientific">Desulfallas thermosapovorans DSM 6562</name>
    <dbReference type="NCBI Taxonomy" id="1121431"/>
    <lineage>
        <taxon>Bacteria</taxon>
        <taxon>Bacillati</taxon>
        <taxon>Bacillota</taxon>
        <taxon>Clostridia</taxon>
        <taxon>Eubacteriales</taxon>
        <taxon>Desulfallaceae</taxon>
        <taxon>Desulfallas</taxon>
    </lineage>
</organism>
<comment type="caution">
    <text evidence="1">The sequence shown here is derived from an EMBL/GenBank/DDBJ whole genome shotgun (WGS) entry which is preliminary data.</text>
</comment>